<accession>A0ABV1A4J8</accession>
<reference evidence="1 2" key="1">
    <citation type="submission" date="2021-06" db="EMBL/GenBank/DDBJ databases">
        <authorList>
            <person name="Palmer J.M."/>
        </authorList>
    </citation>
    <scope>NUCLEOTIDE SEQUENCE [LARGE SCALE GENOMIC DNA]</scope>
    <source>
        <strain evidence="1 2">AS_MEX2019</strain>
        <tissue evidence="1">Muscle</tissue>
    </source>
</reference>
<evidence type="ECO:0000313" key="2">
    <source>
        <dbReference type="Proteomes" id="UP001469553"/>
    </source>
</evidence>
<evidence type="ECO:0000313" key="1">
    <source>
        <dbReference type="EMBL" id="MEQ2313176.1"/>
    </source>
</evidence>
<gene>
    <name evidence="1" type="ORF">AMECASPLE_038982</name>
</gene>
<proteinExistence type="predicted"/>
<organism evidence="1 2">
    <name type="scientific">Ameca splendens</name>
    <dbReference type="NCBI Taxonomy" id="208324"/>
    <lineage>
        <taxon>Eukaryota</taxon>
        <taxon>Metazoa</taxon>
        <taxon>Chordata</taxon>
        <taxon>Craniata</taxon>
        <taxon>Vertebrata</taxon>
        <taxon>Euteleostomi</taxon>
        <taxon>Actinopterygii</taxon>
        <taxon>Neopterygii</taxon>
        <taxon>Teleostei</taxon>
        <taxon>Neoteleostei</taxon>
        <taxon>Acanthomorphata</taxon>
        <taxon>Ovalentaria</taxon>
        <taxon>Atherinomorphae</taxon>
        <taxon>Cyprinodontiformes</taxon>
        <taxon>Goodeidae</taxon>
        <taxon>Ameca</taxon>
    </lineage>
</organism>
<dbReference type="EMBL" id="JAHRIP010082866">
    <property type="protein sequence ID" value="MEQ2313176.1"/>
    <property type="molecule type" value="Genomic_DNA"/>
</dbReference>
<protein>
    <submittedName>
        <fullName evidence="1">Uncharacterized protein</fullName>
    </submittedName>
</protein>
<dbReference type="Proteomes" id="UP001469553">
    <property type="component" value="Unassembled WGS sequence"/>
</dbReference>
<comment type="caution">
    <text evidence="1">The sequence shown here is derived from an EMBL/GenBank/DDBJ whole genome shotgun (WGS) entry which is preliminary data.</text>
</comment>
<sequence>MHWRKNKEHNPHSAAGFVQMTVGLLKQMFDGIFNSNSTEISKLKGLLIFYSLLPQVSKQKINFLRHTSGKREEKGASEFSDLVEGKHVEAEGCIGEVEDKTFELTGKLWVKGGLDVCLAVSRRGGC</sequence>
<keyword evidence="2" id="KW-1185">Reference proteome</keyword>
<name>A0ABV1A4J8_9TELE</name>